<feature type="transmembrane region" description="Helical" evidence="11">
    <location>
        <begin position="116"/>
        <end position="136"/>
    </location>
</feature>
<feature type="transmembrane region" description="Helical" evidence="11">
    <location>
        <begin position="402"/>
        <end position="423"/>
    </location>
</feature>
<dbReference type="Gene3D" id="1.20.1250.20">
    <property type="entry name" value="MFS general substrate transporter like domains"/>
    <property type="match status" value="1"/>
</dbReference>
<dbReference type="OrthoDB" id="3768022at2"/>
<evidence type="ECO:0000259" key="12">
    <source>
        <dbReference type="PROSITE" id="PS50850"/>
    </source>
</evidence>
<gene>
    <name evidence="13" type="ORF">E1286_06190</name>
</gene>
<dbReference type="EMBL" id="SMKQ01000010">
    <property type="protein sequence ID" value="TDD54091.1"/>
    <property type="molecule type" value="Genomic_DNA"/>
</dbReference>
<evidence type="ECO:0000256" key="3">
    <source>
        <dbReference type="ARBA" id="ARBA00022448"/>
    </source>
</evidence>
<keyword evidence="7 11" id="KW-1133">Transmembrane helix</keyword>
<keyword evidence="14" id="KW-1185">Reference proteome</keyword>
<feature type="transmembrane region" description="Helical" evidence="11">
    <location>
        <begin position="20"/>
        <end position="45"/>
    </location>
</feature>
<comment type="function">
    <text evidence="9">May be a proton symporter involved in the uptake of osmolytes such as proline and glycine betaine.</text>
</comment>
<evidence type="ECO:0000256" key="11">
    <source>
        <dbReference type="SAM" id="Phobius"/>
    </source>
</evidence>
<evidence type="ECO:0000256" key="2">
    <source>
        <dbReference type="ARBA" id="ARBA00008240"/>
    </source>
</evidence>
<evidence type="ECO:0000256" key="10">
    <source>
        <dbReference type="ARBA" id="ARBA00039918"/>
    </source>
</evidence>
<comment type="caution">
    <text evidence="13">The sequence shown here is derived from an EMBL/GenBank/DDBJ whole genome shotgun (WGS) entry which is preliminary data.</text>
</comment>
<comment type="similarity">
    <text evidence="2">Belongs to the major facilitator superfamily. Metabolite:H+ Symporter (MHS) family (TC 2.A.1.6) family.</text>
</comment>
<feature type="transmembrane region" description="Helical" evidence="11">
    <location>
        <begin position="245"/>
        <end position="268"/>
    </location>
</feature>
<dbReference type="InterPro" id="IPR011701">
    <property type="entry name" value="MFS"/>
</dbReference>
<dbReference type="Proteomes" id="UP000295302">
    <property type="component" value="Unassembled WGS sequence"/>
</dbReference>
<protein>
    <recommendedName>
        <fullName evidence="10">Putative proline/betaine transporter</fullName>
    </recommendedName>
</protein>
<feature type="transmembrane region" description="Helical" evidence="11">
    <location>
        <begin position="157"/>
        <end position="179"/>
    </location>
</feature>
<dbReference type="GO" id="GO:0015293">
    <property type="term" value="F:symporter activity"/>
    <property type="evidence" value="ECO:0007669"/>
    <property type="project" value="UniProtKB-KW"/>
</dbReference>
<accession>A0A4R4Z747</accession>
<dbReference type="Pfam" id="PF07690">
    <property type="entry name" value="MFS_1"/>
    <property type="match status" value="1"/>
</dbReference>
<sequence>MPQPAKAAHAAPRSSSTRVVLASLAGTTIEWYEFFIYGTAAALVFDQLFFPSYDALVGTLLSLSTFALAFVARPIGGALFGHFGDRLGRKSMLVVTLTLMGGATLCIGLLPTYETIGVAAPILLVLLRVLQGMSLGGEYGGAVLMSVEHAGPGRRGFFGALVNTGAGWGMLLANLAFLLTSQMSDESFMAWGWRVPFLLSAVLVGLGLLIRLKLAESPDFERVKASGEVRKAPLAEVLSKHWPRVLLMCLAYIPAGVTFYIATVYSLSYGEKQLGMDRDMILQLVLLINVFTIVAIPFFGWLSDRVDRKRIFWVSIVAMAALPYVWFSLFGSGSFGLMLLGFVVLFIPYAANYGTMPAFFAHVFPPAVRYTGMSVGYTLGTVFGSGLAPIIATWLYDGTGSWTAIALYMTAAGVVGTVAALFLTERAAVEPAAEGAPA</sequence>
<evidence type="ECO:0000256" key="8">
    <source>
        <dbReference type="ARBA" id="ARBA00023136"/>
    </source>
</evidence>
<evidence type="ECO:0000256" key="5">
    <source>
        <dbReference type="ARBA" id="ARBA00022692"/>
    </source>
</evidence>
<feature type="transmembrane region" description="Helical" evidence="11">
    <location>
        <begin position="311"/>
        <end position="329"/>
    </location>
</feature>
<keyword evidence="4" id="KW-1003">Cell membrane</keyword>
<dbReference type="SUPFAM" id="SSF103473">
    <property type="entry name" value="MFS general substrate transporter"/>
    <property type="match status" value="1"/>
</dbReference>
<dbReference type="PANTHER" id="PTHR43045">
    <property type="entry name" value="SHIKIMATE TRANSPORTER"/>
    <property type="match status" value="1"/>
</dbReference>
<evidence type="ECO:0000313" key="13">
    <source>
        <dbReference type="EMBL" id="TDD54091.1"/>
    </source>
</evidence>
<feature type="transmembrane region" description="Helical" evidence="11">
    <location>
        <begin position="335"/>
        <end position="354"/>
    </location>
</feature>
<dbReference type="PROSITE" id="PS50850">
    <property type="entry name" value="MFS"/>
    <property type="match status" value="1"/>
</dbReference>
<evidence type="ECO:0000256" key="7">
    <source>
        <dbReference type="ARBA" id="ARBA00022989"/>
    </source>
</evidence>
<feature type="transmembrane region" description="Helical" evidence="11">
    <location>
        <begin position="92"/>
        <end position="110"/>
    </location>
</feature>
<dbReference type="GO" id="GO:0005886">
    <property type="term" value="C:plasma membrane"/>
    <property type="evidence" value="ECO:0007669"/>
    <property type="project" value="UniProtKB-SubCell"/>
</dbReference>
<dbReference type="InterPro" id="IPR005828">
    <property type="entry name" value="MFS_sugar_transport-like"/>
</dbReference>
<keyword evidence="8 11" id="KW-0472">Membrane</keyword>
<reference evidence="13 14" key="1">
    <citation type="submission" date="2019-03" db="EMBL/GenBank/DDBJ databases">
        <title>Draft genome sequences of novel Actinobacteria.</title>
        <authorList>
            <person name="Sahin N."/>
            <person name="Ay H."/>
            <person name="Saygin H."/>
        </authorList>
    </citation>
    <scope>NUCLEOTIDE SEQUENCE [LARGE SCALE GENOMIC DNA]</scope>
    <source>
        <strain evidence="13 14">CH32</strain>
    </source>
</reference>
<feature type="transmembrane region" description="Helical" evidence="11">
    <location>
        <begin position="191"/>
        <end position="212"/>
    </location>
</feature>
<dbReference type="Pfam" id="PF00083">
    <property type="entry name" value="Sugar_tr"/>
    <property type="match status" value="1"/>
</dbReference>
<dbReference type="PANTHER" id="PTHR43045:SF1">
    <property type="entry name" value="SHIKIMATE TRANSPORTER"/>
    <property type="match status" value="1"/>
</dbReference>
<feature type="transmembrane region" description="Helical" evidence="11">
    <location>
        <begin position="57"/>
        <end position="80"/>
    </location>
</feature>
<evidence type="ECO:0000256" key="6">
    <source>
        <dbReference type="ARBA" id="ARBA00022847"/>
    </source>
</evidence>
<feature type="transmembrane region" description="Helical" evidence="11">
    <location>
        <begin position="375"/>
        <end position="396"/>
    </location>
</feature>
<organism evidence="13 14">
    <name type="scientific">Nonomuraea terrae</name>
    <dbReference type="NCBI Taxonomy" id="2530383"/>
    <lineage>
        <taxon>Bacteria</taxon>
        <taxon>Bacillati</taxon>
        <taxon>Actinomycetota</taxon>
        <taxon>Actinomycetes</taxon>
        <taxon>Streptosporangiales</taxon>
        <taxon>Streptosporangiaceae</taxon>
        <taxon>Nonomuraea</taxon>
    </lineage>
</organism>
<keyword evidence="5 11" id="KW-0812">Transmembrane</keyword>
<evidence type="ECO:0000256" key="1">
    <source>
        <dbReference type="ARBA" id="ARBA00004651"/>
    </source>
</evidence>
<proteinExistence type="inferred from homology"/>
<evidence type="ECO:0000256" key="4">
    <source>
        <dbReference type="ARBA" id="ARBA00022475"/>
    </source>
</evidence>
<dbReference type="InterPro" id="IPR036259">
    <property type="entry name" value="MFS_trans_sf"/>
</dbReference>
<dbReference type="FunFam" id="1.20.1250.20:FF:000001">
    <property type="entry name" value="Dicarboxylate MFS transporter"/>
    <property type="match status" value="1"/>
</dbReference>
<name>A0A4R4Z747_9ACTN</name>
<feature type="domain" description="Major facilitator superfamily (MFS) profile" evidence="12">
    <location>
        <begin position="19"/>
        <end position="428"/>
    </location>
</feature>
<dbReference type="RefSeq" id="WP_132609585.1">
    <property type="nucleotide sequence ID" value="NZ_SMKQ01000010.1"/>
</dbReference>
<dbReference type="AlphaFoldDB" id="A0A4R4Z747"/>
<feature type="transmembrane region" description="Helical" evidence="11">
    <location>
        <begin position="280"/>
        <end position="299"/>
    </location>
</feature>
<keyword evidence="3" id="KW-0813">Transport</keyword>
<comment type="subcellular location">
    <subcellularLocation>
        <location evidence="1">Cell membrane</location>
        <topology evidence="1">Multi-pass membrane protein</topology>
    </subcellularLocation>
</comment>
<evidence type="ECO:0000313" key="14">
    <source>
        <dbReference type="Proteomes" id="UP000295302"/>
    </source>
</evidence>
<dbReference type="CDD" id="cd17369">
    <property type="entry name" value="MFS_ShiA_like"/>
    <property type="match status" value="1"/>
</dbReference>
<keyword evidence="6" id="KW-0769">Symport</keyword>
<dbReference type="InterPro" id="IPR020846">
    <property type="entry name" value="MFS_dom"/>
</dbReference>
<evidence type="ECO:0000256" key="9">
    <source>
        <dbReference type="ARBA" id="ARBA00037295"/>
    </source>
</evidence>